<dbReference type="AlphaFoldDB" id="A0A2S2PIQ0"/>
<feature type="region of interest" description="Disordered" evidence="1">
    <location>
        <begin position="28"/>
        <end position="138"/>
    </location>
</feature>
<proteinExistence type="predicted"/>
<name>A0A2S2PIQ0_SCHGA</name>
<protein>
    <submittedName>
        <fullName evidence="2">Uncharacterized protein</fullName>
    </submittedName>
</protein>
<reference evidence="2" key="1">
    <citation type="submission" date="2018-04" db="EMBL/GenBank/DDBJ databases">
        <title>Transcriptome of Schizaphis graminum biotype I.</title>
        <authorList>
            <person name="Scully E.D."/>
            <person name="Geib S.M."/>
            <person name="Palmer N.A."/>
            <person name="Koch K."/>
            <person name="Bradshaw J."/>
            <person name="Heng-Moss T."/>
            <person name="Sarath G."/>
        </authorList>
    </citation>
    <scope>NUCLEOTIDE SEQUENCE</scope>
</reference>
<evidence type="ECO:0000256" key="1">
    <source>
        <dbReference type="SAM" id="MobiDB-lite"/>
    </source>
</evidence>
<gene>
    <name evidence="2" type="ORF">g.137860</name>
</gene>
<evidence type="ECO:0000313" key="2">
    <source>
        <dbReference type="EMBL" id="MBY29320.1"/>
    </source>
</evidence>
<accession>A0A2S2PIQ0</accession>
<sequence length="150" mass="16935">MSEVNNKRKRKRVKVECLECGSQFNDDFKKKHEEKLHRGKRVNIKHVGAPKNPFESAAATRNLNKRVMIPENECSSSSVSYNDVEQLSKDKSDSTVQKDNVDSKSEKNDSSNSSVVNNNDEKLSKDKSDSTVQKDNVDSKSELVIKGIVY</sequence>
<feature type="compositionally biased region" description="Basic and acidic residues" evidence="1">
    <location>
        <begin position="119"/>
        <end position="129"/>
    </location>
</feature>
<feature type="compositionally biased region" description="Basic and acidic residues" evidence="1">
    <location>
        <begin position="99"/>
        <end position="109"/>
    </location>
</feature>
<dbReference type="EMBL" id="GGMR01016701">
    <property type="protein sequence ID" value="MBY29320.1"/>
    <property type="molecule type" value="Transcribed_RNA"/>
</dbReference>
<organism evidence="2">
    <name type="scientific">Schizaphis graminum</name>
    <name type="common">Green bug aphid</name>
    <dbReference type="NCBI Taxonomy" id="13262"/>
    <lineage>
        <taxon>Eukaryota</taxon>
        <taxon>Metazoa</taxon>
        <taxon>Ecdysozoa</taxon>
        <taxon>Arthropoda</taxon>
        <taxon>Hexapoda</taxon>
        <taxon>Insecta</taxon>
        <taxon>Pterygota</taxon>
        <taxon>Neoptera</taxon>
        <taxon>Paraneoptera</taxon>
        <taxon>Hemiptera</taxon>
        <taxon>Sternorrhyncha</taxon>
        <taxon>Aphidomorpha</taxon>
        <taxon>Aphidoidea</taxon>
        <taxon>Aphididae</taxon>
        <taxon>Aphidini</taxon>
        <taxon>Schizaphis</taxon>
    </lineage>
</organism>
<feature type="compositionally biased region" description="Polar residues" evidence="1">
    <location>
        <begin position="73"/>
        <end position="85"/>
    </location>
</feature>